<gene>
    <name evidence="1" type="ORF">NGM99_21075</name>
</gene>
<dbReference type="Gene3D" id="6.10.250.730">
    <property type="match status" value="1"/>
</dbReference>
<dbReference type="Pfam" id="PF06169">
    <property type="entry name" value="DUF982"/>
    <property type="match status" value="1"/>
</dbReference>
<organism evidence="1 2">
    <name type="scientific">Mesorhizobium liriopis</name>
    <dbReference type="NCBI Taxonomy" id="2953882"/>
    <lineage>
        <taxon>Bacteria</taxon>
        <taxon>Pseudomonadati</taxon>
        <taxon>Pseudomonadota</taxon>
        <taxon>Alphaproteobacteria</taxon>
        <taxon>Hyphomicrobiales</taxon>
        <taxon>Phyllobacteriaceae</taxon>
        <taxon>Mesorhizobium</taxon>
    </lineage>
</organism>
<evidence type="ECO:0000313" key="1">
    <source>
        <dbReference type="EMBL" id="MCO6052285.1"/>
    </source>
</evidence>
<dbReference type="EMBL" id="JAMXQS010000014">
    <property type="protein sequence ID" value="MCO6052285.1"/>
    <property type="molecule type" value="Genomic_DNA"/>
</dbReference>
<reference evidence="1 2" key="1">
    <citation type="submission" date="2022-06" db="EMBL/GenBank/DDBJ databases">
        <title>Mesorhizobium sp. strain RP14 Genome sequencing and assembly.</title>
        <authorList>
            <person name="Kim I."/>
        </authorList>
    </citation>
    <scope>NUCLEOTIDE SEQUENCE [LARGE SCALE GENOMIC DNA]</scope>
    <source>
        <strain evidence="2">RP14(2022)</strain>
    </source>
</reference>
<protein>
    <submittedName>
        <fullName evidence="1">DUF982 domain-containing protein</fullName>
    </submittedName>
</protein>
<dbReference type="Proteomes" id="UP001205906">
    <property type="component" value="Unassembled WGS sequence"/>
</dbReference>
<accession>A0ABT1CBU4</accession>
<keyword evidence="2" id="KW-1185">Reference proteome</keyword>
<evidence type="ECO:0000313" key="2">
    <source>
        <dbReference type="Proteomes" id="UP001205906"/>
    </source>
</evidence>
<sequence>MLRTARDASEFLLSSWPGKRSERHRAALQACHDAMSGEKPPIAARRAFLAAGREAGVLVKGSGGD</sequence>
<proteinExistence type="predicted"/>
<name>A0ABT1CBU4_9HYPH</name>
<dbReference type="InterPro" id="IPR010385">
    <property type="entry name" value="DUF982"/>
</dbReference>
<comment type="caution">
    <text evidence="1">The sequence shown here is derived from an EMBL/GenBank/DDBJ whole genome shotgun (WGS) entry which is preliminary data.</text>
</comment>